<name>A0AAW6ZNH8_9ACTO</name>
<dbReference type="RefSeq" id="WP_285170764.1">
    <property type="nucleotide sequence ID" value="NZ_JASPDQ010000020.1"/>
</dbReference>
<proteinExistence type="predicted"/>
<dbReference type="Proteomes" id="UP001225576">
    <property type="component" value="Unassembled WGS sequence"/>
</dbReference>
<evidence type="ECO:0000313" key="2">
    <source>
        <dbReference type="Proteomes" id="UP001225576"/>
    </source>
</evidence>
<dbReference type="EMBL" id="JASPDQ010000020">
    <property type="protein sequence ID" value="MDK8602408.1"/>
    <property type="molecule type" value="Genomic_DNA"/>
</dbReference>
<dbReference type="AlphaFoldDB" id="A0AAW6ZNH8"/>
<accession>A0AAW6ZNH8</accession>
<evidence type="ECO:0000313" key="1">
    <source>
        <dbReference type="EMBL" id="MDK8602408.1"/>
    </source>
</evidence>
<reference evidence="1" key="1">
    <citation type="submission" date="2023-05" db="EMBL/GenBank/DDBJ databases">
        <title>Genomic Catalog of Human Bladder Bacteria.</title>
        <authorList>
            <person name="Du J."/>
        </authorList>
    </citation>
    <scope>NUCLEOTIDE SEQUENCE</scope>
    <source>
        <strain evidence="1">UMB1304A</strain>
    </source>
</reference>
<comment type="caution">
    <text evidence="1">The sequence shown here is derived from an EMBL/GenBank/DDBJ whole genome shotgun (WGS) entry which is preliminary data.</text>
</comment>
<gene>
    <name evidence="1" type="ORF">QP858_08060</name>
</gene>
<protein>
    <submittedName>
        <fullName evidence="1">Uncharacterized protein</fullName>
    </submittedName>
</protein>
<organism evidence="1 2">
    <name type="scientific">Trueperella bernardiae</name>
    <dbReference type="NCBI Taxonomy" id="59561"/>
    <lineage>
        <taxon>Bacteria</taxon>
        <taxon>Bacillati</taxon>
        <taxon>Actinomycetota</taxon>
        <taxon>Actinomycetes</taxon>
        <taxon>Actinomycetales</taxon>
        <taxon>Actinomycetaceae</taxon>
        <taxon>Trueperella</taxon>
    </lineage>
</organism>
<sequence length="73" mass="8401">MATYQIPMICTISTVRTVEADSLQDAIDEAYNDMPSGVMFLNHEYPDEGDWEPDEMEIKDRYPAEAADYYQEA</sequence>